<keyword evidence="4 7" id="KW-0812">Transmembrane</keyword>
<feature type="transmembrane region" description="Helical" evidence="7">
    <location>
        <begin position="65"/>
        <end position="83"/>
    </location>
</feature>
<gene>
    <name evidence="8" type="ORF">M407DRAFT_22575</name>
</gene>
<feature type="transmembrane region" description="Helical" evidence="7">
    <location>
        <begin position="138"/>
        <end position="157"/>
    </location>
</feature>
<accession>A0A0C3L3D5</accession>
<dbReference type="SUPFAM" id="SSF103473">
    <property type="entry name" value="MFS general substrate transporter"/>
    <property type="match status" value="2"/>
</dbReference>
<keyword evidence="9" id="KW-1185">Reference proteome</keyword>
<dbReference type="PANTHER" id="PTHR48020:SF12">
    <property type="entry name" value="PROTON MYO-INOSITOL COTRANSPORTER"/>
    <property type="match status" value="1"/>
</dbReference>
<dbReference type="EMBL" id="KN822997">
    <property type="protein sequence ID" value="KIO28243.1"/>
    <property type="molecule type" value="Genomic_DNA"/>
</dbReference>
<dbReference type="Proteomes" id="UP000054248">
    <property type="component" value="Unassembled WGS sequence"/>
</dbReference>
<evidence type="ECO:0000256" key="7">
    <source>
        <dbReference type="SAM" id="Phobius"/>
    </source>
</evidence>
<dbReference type="HOGENOM" id="CLU_001265_30_5_1"/>
<evidence type="ECO:0000256" key="1">
    <source>
        <dbReference type="ARBA" id="ARBA00004651"/>
    </source>
</evidence>
<sequence>MNEDTEVSGSFRPYILFPVISTNRWPSTWVKKSPRADKSEQPLTGASNDRTLEAELDAKDTATTWYVWMLVLASNISGLLFGYDTGVISGALVTIRGDLGPAKLSNMQRELITSSMTVGALLGGLAGGIISDWTGRKWALGIADVIFIAGAAVQAISDTVWQMVLASSCDKATDTRQLATSPRSAAKPPPEEIEQRVRLMEDSVQESIRITKETTFTQRFMSVFLVNEMIVACVLQGFQQLCGFNTLMYYSATLFKSIGFSKPTTVGLIISGTNFVFTLFALNFLTRKTNGVFVDGTEYPKSWSIMVLFSMVFYVGSYATGLGNVPWQQGELFALEVRGIGSSLATATNWSGNLTIGSTYLSLIRKITAAGAFGFYVGLCILGWTFCLLCYPETAGLSLEEVTQIFKDDFGIGTAERLRREKAHLRADADFYDTGAALTILFNVPRRP</sequence>
<dbReference type="InterPro" id="IPR050814">
    <property type="entry name" value="Myo-inositol_Transporter"/>
</dbReference>
<dbReference type="InterPro" id="IPR005828">
    <property type="entry name" value="MFS_sugar_transport-like"/>
</dbReference>
<comment type="subcellular location">
    <subcellularLocation>
        <location evidence="1">Cell membrane</location>
        <topology evidence="1">Multi-pass membrane protein</topology>
    </subcellularLocation>
</comment>
<dbReference type="InterPro" id="IPR036259">
    <property type="entry name" value="MFS_trans_sf"/>
</dbReference>
<evidence type="ECO:0000256" key="2">
    <source>
        <dbReference type="ARBA" id="ARBA00022448"/>
    </source>
</evidence>
<dbReference type="PANTHER" id="PTHR48020">
    <property type="entry name" value="PROTON MYO-INOSITOL COTRANSPORTER"/>
    <property type="match status" value="1"/>
</dbReference>
<dbReference type="Gene3D" id="1.20.1250.20">
    <property type="entry name" value="MFS general substrate transporter like domains"/>
    <property type="match status" value="2"/>
</dbReference>
<dbReference type="OrthoDB" id="6339427at2759"/>
<feature type="transmembrane region" description="Helical" evidence="7">
    <location>
        <begin position="367"/>
        <end position="386"/>
    </location>
</feature>
<dbReference type="Pfam" id="PF00083">
    <property type="entry name" value="Sugar_tr"/>
    <property type="match status" value="3"/>
</dbReference>
<feature type="transmembrane region" description="Helical" evidence="7">
    <location>
        <begin position="264"/>
        <end position="285"/>
    </location>
</feature>
<keyword evidence="6 7" id="KW-0472">Membrane</keyword>
<evidence type="ECO:0008006" key="10">
    <source>
        <dbReference type="Google" id="ProtNLM"/>
    </source>
</evidence>
<evidence type="ECO:0000313" key="9">
    <source>
        <dbReference type="Proteomes" id="UP000054248"/>
    </source>
</evidence>
<evidence type="ECO:0000256" key="6">
    <source>
        <dbReference type="ARBA" id="ARBA00023136"/>
    </source>
</evidence>
<evidence type="ECO:0000256" key="5">
    <source>
        <dbReference type="ARBA" id="ARBA00022989"/>
    </source>
</evidence>
<protein>
    <recommendedName>
        <fullName evidence="10">Major facilitator superfamily (MFS) profile domain-containing protein</fullName>
    </recommendedName>
</protein>
<proteinExistence type="predicted"/>
<evidence type="ECO:0000256" key="4">
    <source>
        <dbReference type="ARBA" id="ARBA00022692"/>
    </source>
</evidence>
<keyword evidence="2" id="KW-0813">Transport</keyword>
<feature type="transmembrane region" description="Helical" evidence="7">
    <location>
        <begin position="229"/>
        <end position="252"/>
    </location>
</feature>
<keyword evidence="5 7" id="KW-1133">Transmembrane helix</keyword>
<keyword evidence="3" id="KW-1003">Cell membrane</keyword>
<dbReference type="STRING" id="1051891.A0A0C3L3D5"/>
<organism evidence="8 9">
    <name type="scientific">Tulasnella calospora MUT 4182</name>
    <dbReference type="NCBI Taxonomy" id="1051891"/>
    <lineage>
        <taxon>Eukaryota</taxon>
        <taxon>Fungi</taxon>
        <taxon>Dikarya</taxon>
        <taxon>Basidiomycota</taxon>
        <taxon>Agaricomycotina</taxon>
        <taxon>Agaricomycetes</taxon>
        <taxon>Cantharellales</taxon>
        <taxon>Tulasnellaceae</taxon>
        <taxon>Tulasnella</taxon>
    </lineage>
</organism>
<reference evidence="9" key="2">
    <citation type="submission" date="2015-01" db="EMBL/GenBank/DDBJ databases">
        <title>Evolutionary Origins and Diversification of the Mycorrhizal Mutualists.</title>
        <authorList>
            <consortium name="DOE Joint Genome Institute"/>
            <consortium name="Mycorrhizal Genomics Consortium"/>
            <person name="Kohler A."/>
            <person name="Kuo A."/>
            <person name="Nagy L.G."/>
            <person name="Floudas D."/>
            <person name="Copeland A."/>
            <person name="Barry K.W."/>
            <person name="Cichocki N."/>
            <person name="Veneault-Fourrey C."/>
            <person name="LaButti K."/>
            <person name="Lindquist E.A."/>
            <person name="Lipzen A."/>
            <person name="Lundell T."/>
            <person name="Morin E."/>
            <person name="Murat C."/>
            <person name="Riley R."/>
            <person name="Ohm R."/>
            <person name="Sun H."/>
            <person name="Tunlid A."/>
            <person name="Henrissat B."/>
            <person name="Grigoriev I.V."/>
            <person name="Hibbett D.S."/>
            <person name="Martin F."/>
        </authorList>
    </citation>
    <scope>NUCLEOTIDE SEQUENCE [LARGE SCALE GENOMIC DNA]</scope>
    <source>
        <strain evidence="9">MUT 4182</strain>
    </source>
</reference>
<name>A0A0C3L3D5_9AGAM</name>
<evidence type="ECO:0000256" key="3">
    <source>
        <dbReference type="ARBA" id="ARBA00022475"/>
    </source>
</evidence>
<feature type="transmembrane region" description="Helical" evidence="7">
    <location>
        <begin position="111"/>
        <end position="131"/>
    </location>
</feature>
<dbReference type="AlphaFoldDB" id="A0A0C3L3D5"/>
<reference evidence="8 9" key="1">
    <citation type="submission" date="2014-04" db="EMBL/GenBank/DDBJ databases">
        <authorList>
            <consortium name="DOE Joint Genome Institute"/>
            <person name="Kuo A."/>
            <person name="Girlanda M."/>
            <person name="Perotto S."/>
            <person name="Kohler A."/>
            <person name="Nagy L.G."/>
            <person name="Floudas D."/>
            <person name="Copeland A."/>
            <person name="Barry K.W."/>
            <person name="Cichocki N."/>
            <person name="Veneault-Fourrey C."/>
            <person name="LaButti K."/>
            <person name="Lindquist E.A."/>
            <person name="Lipzen A."/>
            <person name="Lundell T."/>
            <person name="Morin E."/>
            <person name="Murat C."/>
            <person name="Sun H."/>
            <person name="Tunlid A."/>
            <person name="Henrissat B."/>
            <person name="Grigoriev I.V."/>
            <person name="Hibbett D.S."/>
            <person name="Martin F."/>
            <person name="Nordberg H.P."/>
            <person name="Cantor M.N."/>
            <person name="Hua S.X."/>
        </authorList>
    </citation>
    <scope>NUCLEOTIDE SEQUENCE [LARGE SCALE GENOMIC DNA]</scope>
    <source>
        <strain evidence="8 9">MUT 4182</strain>
    </source>
</reference>
<evidence type="ECO:0000313" key="8">
    <source>
        <dbReference type="EMBL" id="KIO28243.1"/>
    </source>
</evidence>
<dbReference type="GO" id="GO:0005886">
    <property type="term" value="C:plasma membrane"/>
    <property type="evidence" value="ECO:0007669"/>
    <property type="project" value="UniProtKB-SubCell"/>
</dbReference>
<dbReference type="GO" id="GO:0022857">
    <property type="term" value="F:transmembrane transporter activity"/>
    <property type="evidence" value="ECO:0007669"/>
    <property type="project" value="InterPro"/>
</dbReference>
<feature type="transmembrane region" description="Helical" evidence="7">
    <location>
        <begin position="305"/>
        <end position="325"/>
    </location>
</feature>